<reference evidence="9 10" key="1">
    <citation type="submission" date="2018-09" db="EMBL/GenBank/DDBJ databases">
        <title>Metagenome Assembled Genomes from an Advanced Water Purification Facility.</title>
        <authorList>
            <person name="Stamps B.W."/>
            <person name="Spear J.R."/>
        </authorList>
    </citation>
    <scope>NUCLEOTIDE SEQUENCE [LARGE SCALE GENOMIC DNA]</scope>
    <source>
        <strain evidence="9">Bin_54_1</strain>
    </source>
</reference>
<keyword evidence="2" id="KW-0479">Metal-binding</keyword>
<evidence type="ECO:0000256" key="2">
    <source>
        <dbReference type="ARBA" id="ARBA00022723"/>
    </source>
</evidence>
<dbReference type="GO" id="GO:0015074">
    <property type="term" value="P:DNA integration"/>
    <property type="evidence" value="ECO:0007669"/>
    <property type="project" value="UniProtKB-KW"/>
</dbReference>
<evidence type="ECO:0000256" key="1">
    <source>
        <dbReference type="ARBA" id="ARBA00022722"/>
    </source>
</evidence>
<name>A0A5C7VQ87_9PROT</name>
<dbReference type="Pfam" id="PF13683">
    <property type="entry name" value="rve_3"/>
    <property type="match status" value="1"/>
</dbReference>
<evidence type="ECO:0000256" key="6">
    <source>
        <dbReference type="ARBA" id="ARBA00022908"/>
    </source>
</evidence>
<dbReference type="GO" id="GO:0006310">
    <property type="term" value="P:DNA recombination"/>
    <property type="evidence" value="ECO:0007669"/>
    <property type="project" value="UniProtKB-KW"/>
</dbReference>
<dbReference type="PANTHER" id="PTHR42648:SF11">
    <property type="entry name" value="TRANSPOSON TY4-P GAG-POL POLYPROTEIN"/>
    <property type="match status" value="1"/>
</dbReference>
<sequence length="270" mass="32074">MNIHKRTRLTLLDCQEIWRLYQTRLWKVVQLAEHFHVSRPTIYDVLKRARLQEFTPRNSTNQRFKTLQYGLKRLAKIEQTIQERLKREAKRYNKSYPGELVHFDTKRLPFLKGQSANEPREYLFVAIDDFSRELYADILPDKTQHSAACFLTSTVAQCPYQIDYAYSDNGKEFKGTDTHAFIKACRQHGIGQKFTRINRPQTNGKAERVIRTLMDMWHSKIHFKDCSDRHIQLLRFINFYNTVKPHKSLNNATPYEILTAYFNQPLCKQP</sequence>
<dbReference type="PANTHER" id="PTHR42648">
    <property type="entry name" value="TRANSPOSASE, PUTATIVE-RELATED"/>
    <property type="match status" value="1"/>
</dbReference>
<dbReference type="Proteomes" id="UP000321055">
    <property type="component" value="Unassembled WGS sequence"/>
</dbReference>
<dbReference type="GO" id="GO:0004519">
    <property type="term" value="F:endonuclease activity"/>
    <property type="evidence" value="ECO:0007669"/>
    <property type="project" value="UniProtKB-KW"/>
</dbReference>
<evidence type="ECO:0000256" key="4">
    <source>
        <dbReference type="ARBA" id="ARBA00022801"/>
    </source>
</evidence>
<evidence type="ECO:0000259" key="8">
    <source>
        <dbReference type="PROSITE" id="PS50994"/>
    </source>
</evidence>
<gene>
    <name evidence="9" type="ORF">E6Q60_11950</name>
</gene>
<feature type="domain" description="Integrase catalytic" evidence="8">
    <location>
        <begin position="93"/>
        <end position="262"/>
    </location>
</feature>
<protein>
    <submittedName>
        <fullName evidence="9">Transposase</fullName>
    </submittedName>
</protein>
<dbReference type="GO" id="GO:0016787">
    <property type="term" value="F:hydrolase activity"/>
    <property type="evidence" value="ECO:0007669"/>
    <property type="project" value="UniProtKB-KW"/>
</dbReference>
<organism evidence="9 10">
    <name type="scientific">Nitrosomonas oligotropha</name>
    <dbReference type="NCBI Taxonomy" id="42354"/>
    <lineage>
        <taxon>Bacteria</taxon>
        <taxon>Pseudomonadati</taxon>
        <taxon>Pseudomonadota</taxon>
        <taxon>Betaproteobacteria</taxon>
        <taxon>Nitrosomonadales</taxon>
        <taxon>Nitrosomonadaceae</taxon>
        <taxon>Nitrosomonas</taxon>
    </lineage>
</organism>
<evidence type="ECO:0000256" key="3">
    <source>
        <dbReference type="ARBA" id="ARBA00022759"/>
    </source>
</evidence>
<evidence type="ECO:0000256" key="7">
    <source>
        <dbReference type="ARBA" id="ARBA00023172"/>
    </source>
</evidence>
<comment type="caution">
    <text evidence="9">The sequence shown here is derived from an EMBL/GenBank/DDBJ whole genome shotgun (WGS) entry which is preliminary data.</text>
</comment>
<keyword evidence="5" id="KW-0460">Magnesium</keyword>
<dbReference type="InterPro" id="IPR039537">
    <property type="entry name" value="Retrotran_Ty1/copia-like"/>
</dbReference>
<keyword evidence="7" id="KW-0233">DNA recombination</keyword>
<dbReference type="InterPro" id="IPR036397">
    <property type="entry name" value="RNaseH_sf"/>
</dbReference>
<dbReference type="Gene3D" id="3.30.420.10">
    <property type="entry name" value="Ribonuclease H-like superfamily/Ribonuclease H"/>
    <property type="match status" value="1"/>
</dbReference>
<evidence type="ECO:0000313" key="10">
    <source>
        <dbReference type="Proteomes" id="UP000321055"/>
    </source>
</evidence>
<dbReference type="PROSITE" id="PS50994">
    <property type="entry name" value="INTEGRASE"/>
    <property type="match status" value="1"/>
</dbReference>
<keyword evidence="3" id="KW-0255">Endonuclease</keyword>
<dbReference type="SUPFAM" id="SSF53098">
    <property type="entry name" value="Ribonuclease H-like"/>
    <property type="match status" value="1"/>
</dbReference>
<evidence type="ECO:0000256" key="5">
    <source>
        <dbReference type="ARBA" id="ARBA00022842"/>
    </source>
</evidence>
<proteinExistence type="predicted"/>
<dbReference type="InterPro" id="IPR001584">
    <property type="entry name" value="Integrase_cat-core"/>
</dbReference>
<keyword evidence="1" id="KW-0540">Nuclease</keyword>
<dbReference type="EMBL" id="SSFX01000096">
    <property type="protein sequence ID" value="TXI26662.1"/>
    <property type="molecule type" value="Genomic_DNA"/>
</dbReference>
<dbReference type="GO" id="GO:0003676">
    <property type="term" value="F:nucleic acid binding"/>
    <property type="evidence" value="ECO:0007669"/>
    <property type="project" value="InterPro"/>
</dbReference>
<dbReference type="AlphaFoldDB" id="A0A5C7VQ87"/>
<dbReference type="InterPro" id="IPR012337">
    <property type="entry name" value="RNaseH-like_sf"/>
</dbReference>
<evidence type="ECO:0000313" key="9">
    <source>
        <dbReference type="EMBL" id="TXI26662.1"/>
    </source>
</evidence>
<keyword evidence="6" id="KW-0229">DNA integration</keyword>
<dbReference type="GO" id="GO:0046872">
    <property type="term" value="F:metal ion binding"/>
    <property type="evidence" value="ECO:0007669"/>
    <property type="project" value="UniProtKB-KW"/>
</dbReference>
<accession>A0A5C7VQ87</accession>
<keyword evidence="4" id="KW-0378">Hydrolase</keyword>